<dbReference type="Gene3D" id="3.40.630.30">
    <property type="match status" value="1"/>
</dbReference>
<dbReference type="OrthoDB" id="9977091at2759"/>
<protein>
    <recommendedName>
        <fullName evidence="4">N-acetyltransferase domain-containing protein</fullName>
    </recommendedName>
</protein>
<dbReference type="InterPro" id="IPR016181">
    <property type="entry name" value="Acyl_CoA_acyltransferase"/>
</dbReference>
<name>A0A814DKZ3_9BILA</name>
<organism evidence="1 3">
    <name type="scientific">Rotaria sordida</name>
    <dbReference type="NCBI Taxonomy" id="392033"/>
    <lineage>
        <taxon>Eukaryota</taxon>
        <taxon>Metazoa</taxon>
        <taxon>Spiralia</taxon>
        <taxon>Gnathifera</taxon>
        <taxon>Rotifera</taxon>
        <taxon>Eurotatoria</taxon>
        <taxon>Bdelloidea</taxon>
        <taxon>Philodinida</taxon>
        <taxon>Philodinidae</taxon>
        <taxon>Rotaria</taxon>
    </lineage>
</organism>
<dbReference type="AlphaFoldDB" id="A0A814DKZ3"/>
<evidence type="ECO:0000313" key="1">
    <source>
        <dbReference type="EMBL" id="CAF0954351.1"/>
    </source>
</evidence>
<dbReference type="SUPFAM" id="SSF55729">
    <property type="entry name" value="Acyl-CoA N-acyltransferases (Nat)"/>
    <property type="match status" value="1"/>
</dbReference>
<dbReference type="EMBL" id="CAJOAX010001353">
    <property type="protein sequence ID" value="CAF3708499.1"/>
    <property type="molecule type" value="Genomic_DNA"/>
</dbReference>
<dbReference type="Proteomes" id="UP000663823">
    <property type="component" value="Unassembled WGS sequence"/>
</dbReference>
<dbReference type="Proteomes" id="UP000663882">
    <property type="component" value="Unassembled WGS sequence"/>
</dbReference>
<evidence type="ECO:0000313" key="3">
    <source>
        <dbReference type="Proteomes" id="UP000663882"/>
    </source>
</evidence>
<dbReference type="EMBL" id="CAJNOO010000475">
    <property type="protein sequence ID" value="CAF0954351.1"/>
    <property type="molecule type" value="Genomic_DNA"/>
</dbReference>
<gene>
    <name evidence="2" type="ORF">OTI717_LOCUS13015</name>
    <name evidence="1" type="ORF">RFH988_LOCUS11801</name>
</gene>
<comment type="caution">
    <text evidence="1">The sequence shown here is derived from an EMBL/GenBank/DDBJ whole genome shotgun (WGS) entry which is preliminary data.</text>
</comment>
<evidence type="ECO:0000313" key="2">
    <source>
        <dbReference type="EMBL" id="CAF3708499.1"/>
    </source>
</evidence>
<sequence length="229" mass="26302">MASNNEYEIALIDNETDARLCAKLIAEEFALHNPLSIFNQVTAEHLFDKWLWPLMIDVLDEKLSFLVRYRPTNEIIAATIANDLYLVCEKYPYDPFSPASIDPMVDLFEEIRDRFVHHDFDQKLQPNMVLCISAGATRSQHSGKSLGIQLRTRICDHARNTKGFQYAFIKTNNPATRHIYVKKMNGKEMSILDPATWVWKKKGDGLSCPVKDYKGEPIVNVLVKLNEQN</sequence>
<proteinExistence type="predicted"/>
<accession>A0A814DKZ3</accession>
<reference evidence="1" key="1">
    <citation type="submission" date="2021-02" db="EMBL/GenBank/DDBJ databases">
        <authorList>
            <person name="Nowell W R."/>
        </authorList>
    </citation>
    <scope>NUCLEOTIDE SEQUENCE</scope>
</reference>
<evidence type="ECO:0008006" key="4">
    <source>
        <dbReference type="Google" id="ProtNLM"/>
    </source>
</evidence>